<dbReference type="Gene3D" id="3.20.20.80">
    <property type="entry name" value="Glycosidases"/>
    <property type="match status" value="1"/>
</dbReference>
<keyword evidence="3" id="KW-1185">Reference proteome</keyword>
<dbReference type="InterPro" id="IPR017853">
    <property type="entry name" value="GH"/>
</dbReference>
<sequence length="168" mass="19241">MNGDGNKAKTAAAILLTLPGNPFLYYGEEIGMRGEKPDEYIREPFRWYPGHGPGQTTWEEPRYNNGPNAVSVQAQLHDPDSLLHWYRQWIRLRHQHPALMDGTVQPLQVQDTRVAAYQRISRGEQLNVLHNLSDQTVTVTVMRIITCTSYTPVPPMCKSGNTDRIKRW</sequence>
<evidence type="ECO:0000259" key="1">
    <source>
        <dbReference type="Pfam" id="PF00128"/>
    </source>
</evidence>
<name>A0ABT8IKL5_9BACL</name>
<dbReference type="SUPFAM" id="SSF51011">
    <property type="entry name" value="Glycosyl hydrolase domain"/>
    <property type="match status" value="1"/>
</dbReference>
<dbReference type="InterPro" id="IPR006047">
    <property type="entry name" value="GH13_cat_dom"/>
</dbReference>
<accession>A0ABT8IKL5</accession>
<reference evidence="2" key="1">
    <citation type="submission" date="2022-08" db="EMBL/GenBank/DDBJ databases">
        <title>Polycladomyces zharkentsis sp. nov., a novel thermophilic CMC and starch-degrading bacterium isolated from a geothermal spring in Kazakhstan.</title>
        <authorList>
            <person name="Mashzhan A."/>
            <person name="Kistaubaeva A."/>
            <person name="Javier-Lopez R."/>
            <person name="Birkeland N.-K."/>
        </authorList>
    </citation>
    <scope>NUCLEOTIDE SEQUENCE</scope>
    <source>
        <strain evidence="2">KSR 13</strain>
    </source>
</reference>
<organism evidence="2 3">
    <name type="scientific">Polycladomyces subterraneus</name>
    <dbReference type="NCBI Taxonomy" id="1016997"/>
    <lineage>
        <taxon>Bacteria</taxon>
        <taxon>Bacillati</taxon>
        <taxon>Bacillota</taxon>
        <taxon>Bacilli</taxon>
        <taxon>Bacillales</taxon>
        <taxon>Thermoactinomycetaceae</taxon>
        <taxon>Polycladomyces</taxon>
    </lineage>
</organism>
<dbReference type="Gene3D" id="2.60.40.1180">
    <property type="entry name" value="Golgi alpha-mannosidase II"/>
    <property type="match status" value="1"/>
</dbReference>
<protein>
    <submittedName>
        <fullName evidence="2">DUF3459 domain-containing protein</fullName>
    </submittedName>
</protein>
<gene>
    <name evidence="2" type="ORF">NWF35_05260</name>
</gene>
<proteinExistence type="predicted"/>
<evidence type="ECO:0000313" key="3">
    <source>
        <dbReference type="Proteomes" id="UP001174196"/>
    </source>
</evidence>
<comment type="caution">
    <text evidence="2">The sequence shown here is derived from an EMBL/GenBank/DDBJ whole genome shotgun (WGS) entry which is preliminary data.</text>
</comment>
<evidence type="ECO:0000313" key="2">
    <source>
        <dbReference type="EMBL" id="MDN4593317.1"/>
    </source>
</evidence>
<feature type="domain" description="Glycosyl hydrolase family 13 catalytic" evidence="1">
    <location>
        <begin position="6"/>
        <end position="102"/>
    </location>
</feature>
<dbReference type="PANTHER" id="PTHR10357:SF179">
    <property type="entry name" value="NEUTRAL AND BASIC AMINO ACID TRANSPORT PROTEIN RBAT"/>
    <property type="match status" value="1"/>
</dbReference>
<dbReference type="Pfam" id="PF00128">
    <property type="entry name" value="Alpha-amylase"/>
    <property type="match status" value="1"/>
</dbReference>
<dbReference type="SUPFAM" id="SSF51445">
    <property type="entry name" value="(Trans)glycosidases"/>
    <property type="match status" value="1"/>
</dbReference>
<dbReference type="Proteomes" id="UP001174196">
    <property type="component" value="Unassembled WGS sequence"/>
</dbReference>
<dbReference type="EMBL" id="JANRHH010000023">
    <property type="protein sequence ID" value="MDN4593317.1"/>
    <property type="molecule type" value="Genomic_DNA"/>
</dbReference>
<dbReference type="InterPro" id="IPR013780">
    <property type="entry name" value="Glyco_hydro_b"/>
</dbReference>
<dbReference type="PANTHER" id="PTHR10357">
    <property type="entry name" value="ALPHA-AMYLASE FAMILY MEMBER"/>
    <property type="match status" value="1"/>
</dbReference>